<keyword evidence="2" id="KW-1185">Reference proteome</keyword>
<name>A0A9J5ZIA6_SOLCO</name>
<evidence type="ECO:0000313" key="2">
    <source>
        <dbReference type="Proteomes" id="UP000824120"/>
    </source>
</evidence>
<evidence type="ECO:0000313" key="1">
    <source>
        <dbReference type="EMBL" id="KAG5611735.1"/>
    </source>
</evidence>
<comment type="caution">
    <text evidence="1">The sequence shown here is derived from an EMBL/GenBank/DDBJ whole genome shotgun (WGS) entry which is preliminary data.</text>
</comment>
<organism evidence="1 2">
    <name type="scientific">Solanum commersonii</name>
    <name type="common">Commerson's wild potato</name>
    <name type="synonym">Commerson's nightshade</name>
    <dbReference type="NCBI Taxonomy" id="4109"/>
    <lineage>
        <taxon>Eukaryota</taxon>
        <taxon>Viridiplantae</taxon>
        <taxon>Streptophyta</taxon>
        <taxon>Embryophyta</taxon>
        <taxon>Tracheophyta</taxon>
        <taxon>Spermatophyta</taxon>
        <taxon>Magnoliopsida</taxon>
        <taxon>eudicotyledons</taxon>
        <taxon>Gunneridae</taxon>
        <taxon>Pentapetalae</taxon>
        <taxon>asterids</taxon>
        <taxon>lamiids</taxon>
        <taxon>Solanales</taxon>
        <taxon>Solanaceae</taxon>
        <taxon>Solanoideae</taxon>
        <taxon>Solaneae</taxon>
        <taxon>Solanum</taxon>
    </lineage>
</organism>
<dbReference type="AlphaFoldDB" id="A0A9J5ZIA6"/>
<sequence>MILDRSNINREGYKNDFARVVSLVEGRENVLRLKPDFYDLKYVHNKAQITHARISCIFKDSSCDTPLSNILKLTMLALNTSSSSTKEIKCPHTKE</sequence>
<accession>A0A9J5ZIA6</accession>
<dbReference type="EMBL" id="JACXVP010000004">
    <property type="protein sequence ID" value="KAG5611735.1"/>
    <property type="molecule type" value="Genomic_DNA"/>
</dbReference>
<protein>
    <submittedName>
        <fullName evidence="1">Uncharacterized protein</fullName>
    </submittedName>
</protein>
<gene>
    <name evidence="1" type="ORF">H5410_023016</name>
</gene>
<reference evidence="1 2" key="1">
    <citation type="submission" date="2020-09" db="EMBL/GenBank/DDBJ databases">
        <title>De no assembly of potato wild relative species, Solanum commersonii.</title>
        <authorList>
            <person name="Cho K."/>
        </authorList>
    </citation>
    <scope>NUCLEOTIDE SEQUENCE [LARGE SCALE GENOMIC DNA]</scope>
    <source>
        <strain evidence="1">LZ3.2</strain>
        <tissue evidence="1">Leaf</tissue>
    </source>
</reference>
<proteinExistence type="predicted"/>
<dbReference type="Proteomes" id="UP000824120">
    <property type="component" value="Chromosome 4"/>
</dbReference>